<dbReference type="OrthoDB" id="5135119at2759"/>
<keyword evidence="2" id="KW-1185">Reference proteome</keyword>
<gene>
    <name evidence="1" type="ORF">HPP92_003201</name>
</gene>
<comment type="caution">
    <text evidence="1">The sequence shown here is derived from an EMBL/GenBank/DDBJ whole genome shotgun (WGS) entry which is preliminary data.</text>
</comment>
<accession>A0A835S1B4</accession>
<organism evidence="1 2">
    <name type="scientific">Vanilla planifolia</name>
    <name type="common">Vanilla</name>
    <dbReference type="NCBI Taxonomy" id="51239"/>
    <lineage>
        <taxon>Eukaryota</taxon>
        <taxon>Viridiplantae</taxon>
        <taxon>Streptophyta</taxon>
        <taxon>Embryophyta</taxon>
        <taxon>Tracheophyta</taxon>
        <taxon>Spermatophyta</taxon>
        <taxon>Magnoliopsida</taxon>
        <taxon>Liliopsida</taxon>
        <taxon>Asparagales</taxon>
        <taxon>Orchidaceae</taxon>
        <taxon>Vanilloideae</taxon>
        <taxon>Vanilleae</taxon>
        <taxon>Vanilla</taxon>
    </lineage>
</organism>
<dbReference type="AlphaFoldDB" id="A0A835S1B4"/>
<dbReference type="EMBL" id="JADCNL010000001">
    <property type="protein sequence ID" value="KAG0498510.1"/>
    <property type="molecule type" value="Genomic_DNA"/>
</dbReference>
<proteinExistence type="predicted"/>
<evidence type="ECO:0000313" key="1">
    <source>
        <dbReference type="EMBL" id="KAG0498510.1"/>
    </source>
</evidence>
<name>A0A835S1B4_VANPL</name>
<evidence type="ECO:0000313" key="2">
    <source>
        <dbReference type="Proteomes" id="UP000636800"/>
    </source>
</evidence>
<sequence>MRERGKGFWDRESGMLWEKVEERSKKVLKRRVGDNKFGDLEKVGFRKEKVKILELLHRICTEDMKDRQMHEQACEKYMAVFRCTRKMPAKWLTTRWADESCITLSKCSGAKSLEK</sequence>
<dbReference type="Proteomes" id="UP000636800">
    <property type="component" value="Chromosome 1"/>
</dbReference>
<protein>
    <submittedName>
        <fullName evidence="1">Uncharacterized protein</fullName>
    </submittedName>
</protein>
<reference evidence="1 2" key="1">
    <citation type="journal article" date="2020" name="Nat. Food">
        <title>A phased Vanilla planifolia genome enables genetic improvement of flavour and production.</title>
        <authorList>
            <person name="Hasing T."/>
            <person name="Tang H."/>
            <person name="Brym M."/>
            <person name="Khazi F."/>
            <person name="Huang T."/>
            <person name="Chambers A.H."/>
        </authorList>
    </citation>
    <scope>NUCLEOTIDE SEQUENCE [LARGE SCALE GENOMIC DNA]</scope>
    <source>
        <tissue evidence="1">Leaf</tissue>
    </source>
</reference>